<dbReference type="Proteomes" id="UP001153269">
    <property type="component" value="Unassembled WGS sequence"/>
</dbReference>
<dbReference type="Gene3D" id="1.25.40.180">
    <property type="match status" value="1"/>
</dbReference>
<feature type="region of interest" description="Disordered" evidence="1">
    <location>
        <begin position="108"/>
        <end position="158"/>
    </location>
</feature>
<evidence type="ECO:0000313" key="3">
    <source>
        <dbReference type="EMBL" id="CAB1418415.1"/>
    </source>
</evidence>
<dbReference type="AlphaFoldDB" id="A0A9N7TSM3"/>
<feature type="compositionally biased region" description="Low complexity" evidence="1">
    <location>
        <begin position="109"/>
        <end position="134"/>
    </location>
</feature>
<dbReference type="Pfam" id="PF02854">
    <property type="entry name" value="MIF4G"/>
    <property type="match status" value="1"/>
</dbReference>
<organism evidence="3 4">
    <name type="scientific">Pleuronectes platessa</name>
    <name type="common">European plaice</name>
    <dbReference type="NCBI Taxonomy" id="8262"/>
    <lineage>
        <taxon>Eukaryota</taxon>
        <taxon>Metazoa</taxon>
        <taxon>Chordata</taxon>
        <taxon>Craniata</taxon>
        <taxon>Vertebrata</taxon>
        <taxon>Euteleostomi</taxon>
        <taxon>Actinopterygii</taxon>
        <taxon>Neopterygii</taxon>
        <taxon>Teleostei</taxon>
        <taxon>Neoteleostei</taxon>
        <taxon>Acanthomorphata</taxon>
        <taxon>Carangaria</taxon>
        <taxon>Pleuronectiformes</taxon>
        <taxon>Pleuronectoidei</taxon>
        <taxon>Pleuronectidae</taxon>
        <taxon>Pleuronectes</taxon>
    </lineage>
</organism>
<dbReference type="InterPro" id="IPR016024">
    <property type="entry name" value="ARM-type_fold"/>
</dbReference>
<feature type="compositionally biased region" description="Polar residues" evidence="1">
    <location>
        <begin position="137"/>
        <end position="146"/>
    </location>
</feature>
<gene>
    <name evidence="3" type="ORF">PLEPLA_LOCUS6241</name>
</gene>
<reference evidence="3" key="1">
    <citation type="submission" date="2020-03" db="EMBL/GenBank/DDBJ databases">
        <authorList>
            <person name="Weist P."/>
        </authorList>
    </citation>
    <scope>NUCLEOTIDE SEQUENCE</scope>
</reference>
<evidence type="ECO:0000256" key="1">
    <source>
        <dbReference type="SAM" id="MobiDB-lite"/>
    </source>
</evidence>
<evidence type="ECO:0000259" key="2">
    <source>
        <dbReference type="Pfam" id="PF02854"/>
    </source>
</evidence>
<comment type="caution">
    <text evidence="3">The sequence shown here is derived from an EMBL/GenBank/DDBJ whole genome shotgun (WGS) entry which is preliminary data.</text>
</comment>
<accession>A0A9N7TSM3</accession>
<sequence>MVFSSSDGVPILVRLVSQRLLQVSAGQTLPGRVQEELDREGIYQKSGSCLEPVRDVRLIDRLREKRNNAKSSGRFLNTIRFIGELFLSNVLAEKAMHCCIRRLLQNGEGPSLKSSVSSSSSSSRTWRGSRPGRGWNPTITSWNSSQRKGRGHQGSPFC</sequence>
<protein>
    <recommendedName>
        <fullName evidence="2">MIF4G domain-containing protein</fullName>
    </recommendedName>
</protein>
<keyword evidence="4" id="KW-1185">Reference proteome</keyword>
<feature type="domain" description="MIF4G" evidence="2">
    <location>
        <begin position="10"/>
        <end position="109"/>
    </location>
</feature>
<name>A0A9N7TSM3_PLEPL</name>
<dbReference type="EMBL" id="CADEAL010000323">
    <property type="protein sequence ID" value="CAB1418415.1"/>
    <property type="molecule type" value="Genomic_DNA"/>
</dbReference>
<dbReference type="InterPro" id="IPR003890">
    <property type="entry name" value="MIF4G-like_typ-3"/>
</dbReference>
<proteinExistence type="predicted"/>
<evidence type="ECO:0000313" key="4">
    <source>
        <dbReference type="Proteomes" id="UP001153269"/>
    </source>
</evidence>
<dbReference type="GO" id="GO:0003723">
    <property type="term" value="F:RNA binding"/>
    <property type="evidence" value="ECO:0007669"/>
    <property type="project" value="InterPro"/>
</dbReference>
<dbReference type="SUPFAM" id="SSF48371">
    <property type="entry name" value="ARM repeat"/>
    <property type="match status" value="1"/>
</dbReference>